<dbReference type="Proteomes" id="UP000007431">
    <property type="component" value="Unassembled WGS sequence"/>
</dbReference>
<organism evidence="2">
    <name type="scientific">Schizophyllum commune (strain H4-8 / FGSC 9210)</name>
    <name type="common">Split gill fungus</name>
    <dbReference type="NCBI Taxonomy" id="578458"/>
    <lineage>
        <taxon>Eukaryota</taxon>
        <taxon>Fungi</taxon>
        <taxon>Dikarya</taxon>
        <taxon>Basidiomycota</taxon>
        <taxon>Agaricomycotina</taxon>
        <taxon>Agaricomycetes</taxon>
        <taxon>Agaricomycetidae</taxon>
        <taxon>Agaricales</taxon>
        <taxon>Schizophyllaceae</taxon>
        <taxon>Schizophyllum</taxon>
    </lineage>
</organism>
<sequence length="232" mass="25942">MSLLEISWGDYTQKMWSLDKSARGHPQHLTAGYMRPIKGSERKRHPRVYVAEYGAAGSIELTPVVMKFAWNDAERTALDREYRLYAQELHPLQGRVVPNVYGYFDGRDAKNGQACSVLVMQYCSGGPVYRTDFHRPDMQAILAQILSRNVSVNELLSEDHFVLTKEGDIRVVGFASAKTVDRSAATRQRRPSNALPYGVATIPSHHTTKDPGFGRFASPMPHGYPVYGNTGP</sequence>
<dbReference type="OMA" id="VYMHPRQ"/>
<dbReference type="KEGG" id="scm:SCHCO_02662754"/>
<accession>D8PSF0</accession>
<dbReference type="InterPro" id="IPR011009">
    <property type="entry name" value="Kinase-like_dom_sf"/>
</dbReference>
<name>D8PSF0_SCHCM</name>
<protein>
    <recommendedName>
        <fullName evidence="3">Protein kinase domain-containing protein</fullName>
    </recommendedName>
</protein>
<dbReference type="GeneID" id="9585133"/>
<evidence type="ECO:0000313" key="2">
    <source>
        <dbReference type="Proteomes" id="UP000007431"/>
    </source>
</evidence>
<dbReference type="InParanoid" id="D8PSF0"/>
<dbReference type="STRING" id="578458.D8PSF0"/>
<reference evidence="1 2" key="1">
    <citation type="journal article" date="2010" name="Nat. Biotechnol.">
        <title>Genome sequence of the model mushroom Schizophyllum commune.</title>
        <authorList>
            <person name="Ohm R.A."/>
            <person name="de Jong J.F."/>
            <person name="Lugones L.G."/>
            <person name="Aerts A."/>
            <person name="Kothe E."/>
            <person name="Stajich J.E."/>
            <person name="de Vries R.P."/>
            <person name="Record E."/>
            <person name="Levasseur A."/>
            <person name="Baker S.E."/>
            <person name="Bartholomew K.A."/>
            <person name="Coutinho P.M."/>
            <person name="Erdmann S."/>
            <person name="Fowler T.J."/>
            <person name="Gathman A.C."/>
            <person name="Lombard V."/>
            <person name="Henrissat B."/>
            <person name="Knabe N."/>
            <person name="Kuees U."/>
            <person name="Lilly W.W."/>
            <person name="Lindquist E."/>
            <person name="Lucas S."/>
            <person name="Magnuson J.K."/>
            <person name="Piumi F."/>
            <person name="Raudaskoski M."/>
            <person name="Salamov A."/>
            <person name="Schmutz J."/>
            <person name="Schwarze F.W.M.R."/>
            <person name="vanKuyk P.A."/>
            <person name="Horton J.S."/>
            <person name="Grigoriev I.V."/>
            <person name="Woesten H.A.B."/>
        </authorList>
    </citation>
    <scope>NUCLEOTIDE SEQUENCE [LARGE SCALE GENOMIC DNA]</scope>
    <source>
        <strain evidence="2">H4-8 / FGSC 9210</strain>
    </source>
</reference>
<dbReference type="EMBL" id="GL377302">
    <property type="protein sequence ID" value="EFJ03933.1"/>
    <property type="molecule type" value="Genomic_DNA"/>
</dbReference>
<dbReference type="AlphaFoldDB" id="D8PSF0"/>
<keyword evidence="2" id="KW-1185">Reference proteome</keyword>
<proteinExistence type="predicted"/>
<evidence type="ECO:0000313" key="1">
    <source>
        <dbReference type="EMBL" id="EFJ03933.1"/>
    </source>
</evidence>
<dbReference type="VEuPathDB" id="FungiDB:SCHCODRAFT_02662754"/>
<dbReference type="HOGENOM" id="CLU_1195464_0_0_1"/>
<dbReference type="OrthoDB" id="3182995at2759"/>
<gene>
    <name evidence="1" type="ORF">SCHCODRAFT_231707</name>
</gene>
<evidence type="ECO:0008006" key="3">
    <source>
        <dbReference type="Google" id="ProtNLM"/>
    </source>
</evidence>
<dbReference type="SUPFAM" id="SSF56112">
    <property type="entry name" value="Protein kinase-like (PK-like)"/>
    <property type="match status" value="1"/>
</dbReference>
<dbReference type="RefSeq" id="XP_003038835.1">
    <property type="nucleotide sequence ID" value="XM_003038789.1"/>
</dbReference>